<dbReference type="Proteomes" id="UP001273350">
    <property type="component" value="Unassembled WGS sequence"/>
</dbReference>
<evidence type="ECO:0000313" key="2">
    <source>
        <dbReference type="Proteomes" id="UP001273350"/>
    </source>
</evidence>
<proteinExistence type="predicted"/>
<evidence type="ECO:0000313" key="1">
    <source>
        <dbReference type="EMBL" id="MDX6189910.1"/>
    </source>
</evidence>
<comment type="caution">
    <text evidence="1">The sequence shown here is derived from an EMBL/GenBank/DDBJ whole genome shotgun (WGS) entry which is preliminary data.</text>
</comment>
<reference evidence="1 2" key="1">
    <citation type="submission" date="2023-11" db="EMBL/GenBank/DDBJ databases">
        <title>Unpublished Manusciprt.</title>
        <authorList>
            <person name="Saticioglu I.B."/>
            <person name="Ay H."/>
            <person name="Ajmi N."/>
            <person name="Altun S."/>
            <person name="Duman M."/>
        </authorList>
    </citation>
    <scope>NUCLEOTIDE SEQUENCE [LARGE SCALE GENOMIC DNA]</scope>
    <source>
        <strain evidence="1 2">Fl-318</strain>
    </source>
</reference>
<name>A0ABU4REM6_9FLAO</name>
<dbReference type="RefSeq" id="WP_230003078.1">
    <property type="nucleotide sequence ID" value="NZ_CP087134.1"/>
</dbReference>
<sequence length="207" mass="22876">MKQSLPTIALIFLIGFAGHSQIIQKIGNNPTTLNPSAVLEVESTTKGFLPPRMTTVQRDAITPPPAGLTVYNITTNTLQIYNGTAWLDCNPRREVVVVPINGTITASGTQSQIFHFPSCPSANCRETVVLPRDATDGLEHTMLNKGTGTVVFKHPTEDYVLFMSLRGKDLVTDDFVLNINQFVKVTYVDFKKFNPNSLFTGVWLFND</sequence>
<gene>
    <name evidence="1" type="ORF">SGQ83_11165</name>
</gene>
<dbReference type="EMBL" id="JAWXVI010000006">
    <property type="protein sequence ID" value="MDX6189910.1"/>
    <property type="molecule type" value="Genomic_DNA"/>
</dbReference>
<keyword evidence="2" id="KW-1185">Reference proteome</keyword>
<accession>A0ABU4REM6</accession>
<protein>
    <submittedName>
        <fullName evidence="1">Uncharacterized protein</fullName>
    </submittedName>
</protein>
<organism evidence="1 2">
    <name type="scientific">Flavobacterium cupriresistens</name>
    <dbReference type="NCBI Taxonomy" id="2893885"/>
    <lineage>
        <taxon>Bacteria</taxon>
        <taxon>Pseudomonadati</taxon>
        <taxon>Bacteroidota</taxon>
        <taxon>Flavobacteriia</taxon>
        <taxon>Flavobacteriales</taxon>
        <taxon>Flavobacteriaceae</taxon>
        <taxon>Flavobacterium</taxon>
    </lineage>
</organism>